<gene>
    <name evidence="3" type="ORF">NO713_03045</name>
</gene>
<evidence type="ECO:0000256" key="2">
    <source>
        <dbReference type="SAM" id="SignalP"/>
    </source>
</evidence>
<dbReference type="KEGG" id="ppsu:NO713_03045"/>
<keyword evidence="4" id="KW-1185">Reference proteome</keyword>
<evidence type="ECO:0000256" key="1">
    <source>
        <dbReference type="SAM" id="Coils"/>
    </source>
</evidence>
<protein>
    <recommendedName>
        <fullName evidence="5">DUF928 domain-containing protein</fullName>
    </recommendedName>
</protein>
<feature type="coiled-coil region" evidence="1">
    <location>
        <begin position="170"/>
        <end position="204"/>
    </location>
</feature>
<name>A0A9W4G819_9CYAN</name>
<feature type="chain" id="PRO_5040972484" description="DUF928 domain-containing protein" evidence="2">
    <location>
        <begin position="31"/>
        <end position="245"/>
    </location>
</feature>
<dbReference type="EMBL" id="LR882967">
    <property type="protein sequence ID" value="CAD5958595.1"/>
    <property type="molecule type" value="Genomic_DNA"/>
</dbReference>
<evidence type="ECO:0008006" key="5">
    <source>
        <dbReference type="Google" id="ProtNLM"/>
    </source>
</evidence>
<keyword evidence="1" id="KW-0175">Coiled coil</keyword>
<dbReference type="AlphaFoldDB" id="A0A9W4G819"/>
<evidence type="ECO:0000313" key="3">
    <source>
        <dbReference type="EMBL" id="CAD5958595.1"/>
    </source>
</evidence>
<organism evidence="3 4">
    <name type="scientific">Planktothrix pseudagardhii</name>
    <dbReference type="NCBI Taxonomy" id="132604"/>
    <lineage>
        <taxon>Bacteria</taxon>
        <taxon>Bacillati</taxon>
        <taxon>Cyanobacteriota</taxon>
        <taxon>Cyanophyceae</taxon>
        <taxon>Oscillatoriophycideae</taxon>
        <taxon>Oscillatoriales</taxon>
        <taxon>Microcoleaceae</taxon>
        <taxon>Planktothrix</taxon>
    </lineage>
</organism>
<keyword evidence="2" id="KW-0732">Signal</keyword>
<evidence type="ECO:0000313" key="4">
    <source>
        <dbReference type="Proteomes" id="UP001153719"/>
    </source>
</evidence>
<proteinExistence type="predicted"/>
<accession>A0A9W4G819</accession>
<dbReference type="Proteomes" id="UP001153719">
    <property type="component" value="Chromosome"/>
</dbReference>
<reference evidence="3" key="1">
    <citation type="submission" date="2020-09" db="EMBL/GenBank/DDBJ databases">
        <authorList>
            <person name="Blom J."/>
        </authorList>
    </citation>
    <scope>NUCLEOTIDE SEQUENCE</scope>
    <source>
        <strain evidence="3">No.713</strain>
    </source>
</reference>
<sequence>MAKFNFVRSLWRCTTLVSIMGFSVISPALSEPTFHPSEFKKISPAWEELYQLANQDSSTTNHEPPVYSPGGSRGNEICTIVPLTQPNNHQVDSEIWSDKPTFIWRGDIKYVELHSDDNETLIWSQNISDSKQSISYTGEPLQPGETYQLSLYDISNPDISDFPRDSLTFKVIETHQHQKIQQDLEQLETQLHQQKATAEAITLARIQYFVEHQLWSDALMESSSLQIQDPSLDELLKTKVSRSCG</sequence>
<feature type="signal peptide" evidence="2">
    <location>
        <begin position="1"/>
        <end position="30"/>
    </location>
</feature>